<evidence type="ECO:0000313" key="1">
    <source>
        <dbReference type="EMBL" id="KAI9565278.1"/>
    </source>
</evidence>
<keyword evidence="2" id="KW-1185">Reference proteome</keyword>
<proteinExistence type="predicted"/>
<comment type="caution">
    <text evidence="1">The sequence shown here is derived from an EMBL/GenBank/DDBJ whole genome shotgun (WGS) entry which is preliminary data.</text>
</comment>
<dbReference type="Proteomes" id="UP000820818">
    <property type="component" value="Linkage Group LG1"/>
</dbReference>
<gene>
    <name evidence="1" type="ORF">GHT06_009063</name>
</gene>
<dbReference type="EMBL" id="WJBH02000001">
    <property type="protein sequence ID" value="KAI9565278.1"/>
    <property type="molecule type" value="Genomic_DNA"/>
</dbReference>
<dbReference type="AlphaFoldDB" id="A0AAD5LWC3"/>
<evidence type="ECO:0000313" key="2">
    <source>
        <dbReference type="Proteomes" id="UP000820818"/>
    </source>
</evidence>
<protein>
    <submittedName>
        <fullName evidence="1">Uncharacterized protein</fullName>
    </submittedName>
</protein>
<name>A0AAD5LWC3_9CRUS</name>
<organism evidence="1 2">
    <name type="scientific">Daphnia sinensis</name>
    <dbReference type="NCBI Taxonomy" id="1820382"/>
    <lineage>
        <taxon>Eukaryota</taxon>
        <taxon>Metazoa</taxon>
        <taxon>Ecdysozoa</taxon>
        <taxon>Arthropoda</taxon>
        <taxon>Crustacea</taxon>
        <taxon>Branchiopoda</taxon>
        <taxon>Diplostraca</taxon>
        <taxon>Cladocera</taxon>
        <taxon>Anomopoda</taxon>
        <taxon>Daphniidae</taxon>
        <taxon>Daphnia</taxon>
        <taxon>Daphnia similis group</taxon>
    </lineage>
</organism>
<sequence length="83" mass="9769">MYEEESFQECIGKISTCHLVPIFCDIHRDEELPYIIREFVGVRYYFESKRLKKFLLAEASANVKKQEIGKTCVTTSVFMKHCI</sequence>
<reference evidence="1 2" key="1">
    <citation type="submission" date="2022-05" db="EMBL/GenBank/DDBJ databases">
        <title>A multi-omics perspective on studying reproductive biology in Daphnia sinensis.</title>
        <authorList>
            <person name="Jia J."/>
        </authorList>
    </citation>
    <scope>NUCLEOTIDE SEQUENCE [LARGE SCALE GENOMIC DNA]</scope>
    <source>
        <strain evidence="1 2">WSL</strain>
    </source>
</reference>
<accession>A0AAD5LWC3</accession>